<dbReference type="InterPro" id="IPR000953">
    <property type="entry name" value="Chromo/chromo_shadow_dom"/>
</dbReference>
<reference evidence="2" key="1">
    <citation type="journal article" date="2019" name="Sci. Rep.">
        <title>Draft genome of Tanacetum cinerariifolium, the natural source of mosquito coil.</title>
        <authorList>
            <person name="Yamashiro T."/>
            <person name="Shiraishi A."/>
            <person name="Satake H."/>
            <person name="Nakayama K."/>
        </authorList>
    </citation>
    <scope>NUCLEOTIDE SEQUENCE</scope>
</reference>
<gene>
    <name evidence="2" type="ORF">Tci_043961</name>
</gene>
<evidence type="ECO:0000313" key="2">
    <source>
        <dbReference type="EMBL" id="GEU71983.1"/>
    </source>
</evidence>
<sequence length="289" mass="32844">MVESPFNKFKEDKIRVMLPKRPRNVAWFKEKLLVESQKADNPSELSFHDLDAYDSNCDDLSSAKAILMANLSRCDLEVLSEIKEDSGKHFVTQKELSAEQTFWLKYSSLSETPVTPHTHVRIKVPSELPKIMSQEILHIVANSMDTLDLQPYRQSTVVVRLLAQVGPKFFGPYKTIERLGPVAYRLELPPDARIHNVFHVSLLKKCNGDPPIPVSADTSPALMLPSGPQPEAVLGERVVQKGKYRPKTEILVKWKGFPREDATWENKWRFQKAHSDFHLEDKVNSSGGD</sequence>
<dbReference type="Pfam" id="PF00385">
    <property type="entry name" value="Chromo"/>
    <property type="match status" value="1"/>
</dbReference>
<dbReference type="PANTHER" id="PTHR46148">
    <property type="entry name" value="CHROMO DOMAIN-CONTAINING PROTEIN"/>
    <property type="match status" value="1"/>
</dbReference>
<dbReference type="PANTHER" id="PTHR46148:SF54">
    <property type="entry name" value="RETROTRANSPOSON-LIKE PROTEIN"/>
    <property type="match status" value="1"/>
</dbReference>
<dbReference type="CDD" id="cd00024">
    <property type="entry name" value="CD_CSD"/>
    <property type="match status" value="1"/>
</dbReference>
<dbReference type="Gene3D" id="2.40.50.40">
    <property type="match status" value="1"/>
</dbReference>
<dbReference type="PROSITE" id="PS50013">
    <property type="entry name" value="CHROMO_2"/>
    <property type="match status" value="1"/>
</dbReference>
<organism evidence="2">
    <name type="scientific">Tanacetum cinerariifolium</name>
    <name type="common">Dalmatian daisy</name>
    <name type="synonym">Chrysanthemum cinerariifolium</name>
    <dbReference type="NCBI Taxonomy" id="118510"/>
    <lineage>
        <taxon>Eukaryota</taxon>
        <taxon>Viridiplantae</taxon>
        <taxon>Streptophyta</taxon>
        <taxon>Embryophyta</taxon>
        <taxon>Tracheophyta</taxon>
        <taxon>Spermatophyta</taxon>
        <taxon>Magnoliopsida</taxon>
        <taxon>eudicotyledons</taxon>
        <taxon>Gunneridae</taxon>
        <taxon>Pentapetalae</taxon>
        <taxon>asterids</taxon>
        <taxon>campanulids</taxon>
        <taxon>Asterales</taxon>
        <taxon>Asteraceae</taxon>
        <taxon>Asteroideae</taxon>
        <taxon>Anthemideae</taxon>
        <taxon>Anthemidinae</taxon>
        <taxon>Tanacetum</taxon>
    </lineage>
</organism>
<dbReference type="InterPro" id="IPR016197">
    <property type="entry name" value="Chromo-like_dom_sf"/>
</dbReference>
<dbReference type="EMBL" id="BKCJ010006406">
    <property type="protein sequence ID" value="GEU71983.1"/>
    <property type="molecule type" value="Genomic_DNA"/>
</dbReference>
<dbReference type="AlphaFoldDB" id="A0A6L2MDA1"/>
<comment type="caution">
    <text evidence="2">The sequence shown here is derived from an EMBL/GenBank/DDBJ whole genome shotgun (WGS) entry which is preliminary data.</text>
</comment>
<dbReference type="SUPFAM" id="SSF54160">
    <property type="entry name" value="Chromo domain-like"/>
    <property type="match status" value="1"/>
</dbReference>
<accession>A0A6L2MDA1</accession>
<proteinExistence type="predicted"/>
<dbReference type="InterPro" id="IPR056924">
    <property type="entry name" value="SH3_Tf2-1"/>
</dbReference>
<evidence type="ECO:0000259" key="1">
    <source>
        <dbReference type="PROSITE" id="PS50013"/>
    </source>
</evidence>
<dbReference type="Pfam" id="PF24626">
    <property type="entry name" value="SH3_Tf2-1"/>
    <property type="match status" value="1"/>
</dbReference>
<feature type="domain" description="Chromo" evidence="1">
    <location>
        <begin position="233"/>
        <end position="265"/>
    </location>
</feature>
<protein>
    <recommendedName>
        <fullName evidence="1">Chromo domain-containing protein</fullName>
    </recommendedName>
</protein>
<dbReference type="InterPro" id="IPR023780">
    <property type="entry name" value="Chromo_domain"/>
</dbReference>
<name>A0A6L2MDA1_TANCI</name>